<keyword evidence="3" id="KW-1185">Reference proteome</keyword>
<gene>
    <name evidence="2" type="primary">Acey_s0047.g1482</name>
    <name evidence="2" type="ORF">Y032_0047g1482</name>
</gene>
<sequence>MPGDGSNGVIRARPKAGKCLGTGPTVLHEGRCRSPVAQLWNERLGARKLEGAKNENNLHTKNESSDKGGMLSVV</sequence>
<dbReference type="EMBL" id="JARK01001383">
    <property type="protein sequence ID" value="EYC12440.1"/>
    <property type="molecule type" value="Genomic_DNA"/>
</dbReference>
<evidence type="ECO:0000256" key="1">
    <source>
        <dbReference type="SAM" id="MobiDB-lite"/>
    </source>
</evidence>
<proteinExistence type="predicted"/>
<organism evidence="2 3">
    <name type="scientific">Ancylostoma ceylanicum</name>
    <dbReference type="NCBI Taxonomy" id="53326"/>
    <lineage>
        <taxon>Eukaryota</taxon>
        <taxon>Metazoa</taxon>
        <taxon>Ecdysozoa</taxon>
        <taxon>Nematoda</taxon>
        <taxon>Chromadorea</taxon>
        <taxon>Rhabditida</taxon>
        <taxon>Rhabditina</taxon>
        <taxon>Rhabditomorpha</taxon>
        <taxon>Strongyloidea</taxon>
        <taxon>Ancylostomatidae</taxon>
        <taxon>Ancylostomatinae</taxon>
        <taxon>Ancylostoma</taxon>
    </lineage>
</organism>
<evidence type="ECO:0000313" key="3">
    <source>
        <dbReference type="Proteomes" id="UP000024635"/>
    </source>
</evidence>
<feature type="region of interest" description="Disordered" evidence="1">
    <location>
        <begin position="1"/>
        <end position="24"/>
    </location>
</feature>
<dbReference type="Proteomes" id="UP000024635">
    <property type="component" value="Unassembled WGS sequence"/>
</dbReference>
<feature type="compositionally biased region" description="Basic and acidic residues" evidence="1">
    <location>
        <begin position="50"/>
        <end position="66"/>
    </location>
</feature>
<evidence type="ECO:0000313" key="2">
    <source>
        <dbReference type="EMBL" id="EYC12440.1"/>
    </source>
</evidence>
<name>A0A016UB95_9BILA</name>
<dbReference type="AlphaFoldDB" id="A0A016UB95"/>
<accession>A0A016UB95</accession>
<reference evidence="3" key="1">
    <citation type="journal article" date="2015" name="Nat. Genet.">
        <title>The genome and transcriptome of the zoonotic hookworm Ancylostoma ceylanicum identify infection-specific gene families.</title>
        <authorList>
            <person name="Schwarz E.M."/>
            <person name="Hu Y."/>
            <person name="Antoshechkin I."/>
            <person name="Miller M.M."/>
            <person name="Sternberg P.W."/>
            <person name="Aroian R.V."/>
        </authorList>
    </citation>
    <scope>NUCLEOTIDE SEQUENCE</scope>
    <source>
        <strain evidence="3">HY135</strain>
    </source>
</reference>
<protein>
    <submittedName>
        <fullName evidence="2">Uncharacterized protein</fullName>
    </submittedName>
</protein>
<comment type="caution">
    <text evidence="2">The sequence shown here is derived from an EMBL/GenBank/DDBJ whole genome shotgun (WGS) entry which is preliminary data.</text>
</comment>
<feature type="region of interest" description="Disordered" evidence="1">
    <location>
        <begin position="50"/>
        <end position="74"/>
    </location>
</feature>